<evidence type="ECO:0000313" key="1">
    <source>
        <dbReference type="EMBL" id="KAK5771831.1"/>
    </source>
</evidence>
<protein>
    <submittedName>
        <fullName evidence="1">Uncharacterized protein</fullName>
    </submittedName>
</protein>
<organism evidence="1 2">
    <name type="scientific">Gossypium arboreum</name>
    <name type="common">Tree cotton</name>
    <name type="synonym">Gossypium nanking</name>
    <dbReference type="NCBI Taxonomy" id="29729"/>
    <lineage>
        <taxon>Eukaryota</taxon>
        <taxon>Viridiplantae</taxon>
        <taxon>Streptophyta</taxon>
        <taxon>Embryophyta</taxon>
        <taxon>Tracheophyta</taxon>
        <taxon>Spermatophyta</taxon>
        <taxon>Magnoliopsida</taxon>
        <taxon>eudicotyledons</taxon>
        <taxon>Gunneridae</taxon>
        <taxon>Pentapetalae</taxon>
        <taxon>rosids</taxon>
        <taxon>malvids</taxon>
        <taxon>Malvales</taxon>
        <taxon>Malvaceae</taxon>
        <taxon>Malvoideae</taxon>
        <taxon>Gossypium</taxon>
    </lineage>
</organism>
<dbReference type="EMBL" id="JARKNE010000013">
    <property type="protein sequence ID" value="KAK5771831.1"/>
    <property type="molecule type" value="Genomic_DNA"/>
</dbReference>
<gene>
    <name evidence="1" type="ORF">PVK06_048081</name>
</gene>
<name>A0ABR0MEZ9_GOSAR</name>
<reference evidence="1 2" key="1">
    <citation type="submission" date="2023-03" db="EMBL/GenBank/DDBJ databases">
        <title>WGS of Gossypium arboreum.</title>
        <authorList>
            <person name="Yu D."/>
        </authorList>
    </citation>
    <scope>NUCLEOTIDE SEQUENCE [LARGE SCALE GENOMIC DNA]</scope>
    <source>
        <tissue evidence="1">Leaf</tissue>
    </source>
</reference>
<proteinExistence type="predicted"/>
<accession>A0ABR0MEZ9</accession>
<keyword evidence="2" id="KW-1185">Reference proteome</keyword>
<dbReference type="Proteomes" id="UP001358586">
    <property type="component" value="Chromosome 13"/>
</dbReference>
<evidence type="ECO:0000313" key="2">
    <source>
        <dbReference type="Proteomes" id="UP001358586"/>
    </source>
</evidence>
<sequence length="75" mass="8688">MEGPPHFLDIVEEIPHHQPIKDVSQQRNIQVEVENSEEVELVIPTSMIPRKAQWSGFGFSEKWLTMYLSKRPKSG</sequence>
<comment type="caution">
    <text evidence="1">The sequence shown here is derived from an EMBL/GenBank/DDBJ whole genome shotgun (WGS) entry which is preliminary data.</text>
</comment>